<evidence type="ECO:0000313" key="2">
    <source>
        <dbReference type="Proteomes" id="UP000054350"/>
    </source>
</evidence>
<dbReference type="OrthoDB" id="10257284at2759"/>
<sequence length="228" mass="25181">MNATAVARVQVATTAFEDGVEPAVDASKLGVPAQIDSLMCRRCWDKPQPCVPSAGCLSEATVDDGWLVKSLTYWYRNNYFPNCVRPEITPLEMGLLFREILGVLDGSMLKGHINGNAKLRVFLGHDGPLSGMLGALRAAPEQHQWPAYRSNLIFEVWSGVEKETPREYVRILSNGRPLVTVTDPDFTGAVRVPWCRFGGVPGETCPPGTFITFLQEHSVEDWSEACRV</sequence>
<reference evidence="2" key="2">
    <citation type="submission" date="2009-11" db="EMBL/GenBank/DDBJ databases">
        <title>The Genome Sequence of Allomyces macrogynus strain ATCC 38327.</title>
        <authorList>
            <consortium name="The Broad Institute Genome Sequencing Platform"/>
            <person name="Russ C."/>
            <person name="Cuomo C."/>
            <person name="Shea T."/>
            <person name="Young S.K."/>
            <person name="Zeng Q."/>
            <person name="Koehrsen M."/>
            <person name="Haas B."/>
            <person name="Borodovsky M."/>
            <person name="Guigo R."/>
            <person name="Alvarado L."/>
            <person name="Berlin A."/>
            <person name="Borenstein D."/>
            <person name="Chen Z."/>
            <person name="Engels R."/>
            <person name="Freedman E."/>
            <person name="Gellesch M."/>
            <person name="Goldberg J."/>
            <person name="Griggs A."/>
            <person name="Gujja S."/>
            <person name="Heiman D."/>
            <person name="Hepburn T."/>
            <person name="Howarth C."/>
            <person name="Jen D."/>
            <person name="Larson L."/>
            <person name="Lewis B."/>
            <person name="Mehta T."/>
            <person name="Park D."/>
            <person name="Pearson M."/>
            <person name="Roberts A."/>
            <person name="Saif S."/>
            <person name="Shenoy N."/>
            <person name="Sisk P."/>
            <person name="Stolte C."/>
            <person name="Sykes S."/>
            <person name="Walk T."/>
            <person name="White J."/>
            <person name="Yandava C."/>
            <person name="Burger G."/>
            <person name="Gray M.W."/>
            <person name="Holland P.W.H."/>
            <person name="King N."/>
            <person name="Lang F.B.F."/>
            <person name="Roger A.J."/>
            <person name="Ruiz-Trillo I."/>
            <person name="Lander E."/>
            <person name="Nusbaum C."/>
        </authorList>
    </citation>
    <scope>NUCLEOTIDE SEQUENCE [LARGE SCALE GENOMIC DNA]</scope>
    <source>
        <strain evidence="2">ATCC 38327</strain>
    </source>
</reference>
<organism evidence="1 2">
    <name type="scientific">Allomyces macrogynus (strain ATCC 38327)</name>
    <name type="common">Allomyces javanicus var. macrogynus</name>
    <dbReference type="NCBI Taxonomy" id="578462"/>
    <lineage>
        <taxon>Eukaryota</taxon>
        <taxon>Fungi</taxon>
        <taxon>Fungi incertae sedis</taxon>
        <taxon>Blastocladiomycota</taxon>
        <taxon>Blastocladiomycetes</taxon>
        <taxon>Blastocladiales</taxon>
        <taxon>Blastocladiaceae</taxon>
        <taxon>Allomyces</taxon>
    </lineage>
</organism>
<accession>A0A0L0SSQ9</accession>
<dbReference type="SUPFAM" id="SSF53254">
    <property type="entry name" value="Phosphoglycerate mutase-like"/>
    <property type="match status" value="1"/>
</dbReference>
<dbReference type="InterPro" id="IPR029033">
    <property type="entry name" value="His_PPase_superfam"/>
</dbReference>
<dbReference type="Gene3D" id="3.40.50.1240">
    <property type="entry name" value="Phosphoglycerate mutase-like"/>
    <property type="match status" value="1"/>
</dbReference>
<proteinExistence type="predicted"/>
<gene>
    <name evidence="1" type="ORF">AMAG_11048</name>
</gene>
<name>A0A0L0SSQ9_ALLM3</name>
<evidence type="ECO:0000313" key="1">
    <source>
        <dbReference type="EMBL" id="KNE65415.1"/>
    </source>
</evidence>
<dbReference type="AlphaFoldDB" id="A0A0L0SSQ9"/>
<dbReference type="EMBL" id="GG745347">
    <property type="protein sequence ID" value="KNE65415.1"/>
    <property type="molecule type" value="Genomic_DNA"/>
</dbReference>
<dbReference type="VEuPathDB" id="FungiDB:AMAG_11048"/>
<protein>
    <recommendedName>
        <fullName evidence="3">Histidine acid phosphatase</fullName>
    </recommendedName>
</protein>
<keyword evidence="2" id="KW-1185">Reference proteome</keyword>
<evidence type="ECO:0008006" key="3">
    <source>
        <dbReference type="Google" id="ProtNLM"/>
    </source>
</evidence>
<reference evidence="1 2" key="1">
    <citation type="submission" date="2009-11" db="EMBL/GenBank/DDBJ databases">
        <title>Annotation of Allomyces macrogynus ATCC 38327.</title>
        <authorList>
            <consortium name="The Broad Institute Genome Sequencing Platform"/>
            <person name="Russ C."/>
            <person name="Cuomo C."/>
            <person name="Burger G."/>
            <person name="Gray M.W."/>
            <person name="Holland P.W.H."/>
            <person name="King N."/>
            <person name="Lang F.B.F."/>
            <person name="Roger A.J."/>
            <person name="Ruiz-Trillo I."/>
            <person name="Young S.K."/>
            <person name="Zeng Q."/>
            <person name="Gargeya S."/>
            <person name="Fitzgerald M."/>
            <person name="Haas B."/>
            <person name="Abouelleil A."/>
            <person name="Alvarado L."/>
            <person name="Arachchi H.M."/>
            <person name="Berlin A."/>
            <person name="Chapman S.B."/>
            <person name="Gearin G."/>
            <person name="Goldberg J."/>
            <person name="Griggs A."/>
            <person name="Gujja S."/>
            <person name="Hansen M."/>
            <person name="Heiman D."/>
            <person name="Howarth C."/>
            <person name="Larimer J."/>
            <person name="Lui A."/>
            <person name="MacDonald P.J.P."/>
            <person name="McCowen C."/>
            <person name="Montmayeur A."/>
            <person name="Murphy C."/>
            <person name="Neiman D."/>
            <person name="Pearson M."/>
            <person name="Priest M."/>
            <person name="Roberts A."/>
            <person name="Saif S."/>
            <person name="Shea T."/>
            <person name="Sisk P."/>
            <person name="Stolte C."/>
            <person name="Sykes S."/>
            <person name="Wortman J."/>
            <person name="Nusbaum C."/>
            <person name="Birren B."/>
        </authorList>
    </citation>
    <scope>NUCLEOTIDE SEQUENCE [LARGE SCALE GENOMIC DNA]</scope>
    <source>
        <strain evidence="1 2">ATCC 38327</strain>
    </source>
</reference>
<dbReference type="Proteomes" id="UP000054350">
    <property type="component" value="Unassembled WGS sequence"/>
</dbReference>